<comment type="caution">
    <text evidence="1">The sequence shown here is derived from an EMBL/GenBank/DDBJ whole genome shotgun (WGS) entry which is preliminary data.</text>
</comment>
<protein>
    <submittedName>
        <fullName evidence="1">Uncharacterized protein</fullName>
    </submittedName>
</protein>
<dbReference type="Proteomes" id="UP000736672">
    <property type="component" value="Unassembled WGS sequence"/>
</dbReference>
<dbReference type="EMBL" id="JAGTJS010000001">
    <property type="protein sequence ID" value="KAH7274916.1"/>
    <property type="molecule type" value="Genomic_DNA"/>
</dbReference>
<dbReference type="AlphaFoldDB" id="A0A9P9L6J1"/>
<evidence type="ECO:0000313" key="1">
    <source>
        <dbReference type="EMBL" id="KAH7274916.1"/>
    </source>
</evidence>
<gene>
    <name evidence="1" type="ORF">B0J15DRAFT_457124</name>
</gene>
<evidence type="ECO:0000313" key="2">
    <source>
        <dbReference type="Proteomes" id="UP000736672"/>
    </source>
</evidence>
<sequence>MALSSGVLASAPSGDDLVFGSVGISQAQPVKQPHGDILETRDGGDKKRVPAECIFTALKRGSFWYWPVKKGGRKACLAAWVSIQPLDVCRHDAFWPEKDINDMVEVMEEQVTKDGLFKRSEIGHWRARFAEFTSAIPDRNAMSSTFEKLLRASEDCDLNPSACKKQNRGYHFRFDDEGYLIVLIYPLPFSRPGSQIHTQMGRSSVVDFKAICPVESSRATVEHWESARDSTICVPARVVRASDAGLLGRTY</sequence>
<reference evidence="1" key="1">
    <citation type="journal article" date="2021" name="Nat. Commun.">
        <title>Genetic determinants of endophytism in the Arabidopsis root mycobiome.</title>
        <authorList>
            <person name="Mesny F."/>
            <person name="Miyauchi S."/>
            <person name="Thiergart T."/>
            <person name="Pickel B."/>
            <person name="Atanasova L."/>
            <person name="Karlsson M."/>
            <person name="Huettel B."/>
            <person name="Barry K.W."/>
            <person name="Haridas S."/>
            <person name="Chen C."/>
            <person name="Bauer D."/>
            <person name="Andreopoulos W."/>
            <person name="Pangilinan J."/>
            <person name="LaButti K."/>
            <person name="Riley R."/>
            <person name="Lipzen A."/>
            <person name="Clum A."/>
            <person name="Drula E."/>
            <person name="Henrissat B."/>
            <person name="Kohler A."/>
            <person name="Grigoriev I.V."/>
            <person name="Martin F.M."/>
            <person name="Hacquard S."/>
        </authorList>
    </citation>
    <scope>NUCLEOTIDE SEQUENCE</scope>
    <source>
        <strain evidence="1">FSSC 5 MPI-SDFR-AT-0091</strain>
    </source>
</reference>
<accession>A0A9P9L6J1</accession>
<keyword evidence="2" id="KW-1185">Reference proteome</keyword>
<name>A0A9P9L6J1_FUSSL</name>
<organism evidence="1 2">
    <name type="scientific">Fusarium solani</name>
    <name type="common">Filamentous fungus</name>
    <dbReference type="NCBI Taxonomy" id="169388"/>
    <lineage>
        <taxon>Eukaryota</taxon>
        <taxon>Fungi</taxon>
        <taxon>Dikarya</taxon>
        <taxon>Ascomycota</taxon>
        <taxon>Pezizomycotina</taxon>
        <taxon>Sordariomycetes</taxon>
        <taxon>Hypocreomycetidae</taxon>
        <taxon>Hypocreales</taxon>
        <taxon>Nectriaceae</taxon>
        <taxon>Fusarium</taxon>
        <taxon>Fusarium solani species complex</taxon>
    </lineage>
</organism>
<proteinExistence type="predicted"/>
<dbReference type="OrthoDB" id="5319361at2759"/>